<dbReference type="Proteomes" id="UP001139981">
    <property type="component" value="Unassembled WGS sequence"/>
</dbReference>
<dbReference type="EMBL" id="JANBVB010000579">
    <property type="protein sequence ID" value="KAJ2893236.1"/>
    <property type="molecule type" value="Genomic_DNA"/>
</dbReference>
<evidence type="ECO:0000313" key="1">
    <source>
        <dbReference type="EMBL" id="KAJ2893236.1"/>
    </source>
</evidence>
<feature type="non-terminal residue" evidence="1">
    <location>
        <position position="85"/>
    </location>
</feature>
<gene>
    <name evidence="1" type="ORF">IWW38_002931</name>
</gene>
<sequence length="85" mass="9050">PPLLGLEPTISPTDSTNNGEWAAKRLRELSDLDSPDFARGIGSPTKLGALMLHLLNKFCSKLDGADLERTSTAAVVLSVFLTKGI</sequence>
<accession>A0ACC1M2R2</accession>
<comment type="caution">
    <text evidence="1">The sequence shown here is derived from an EMBL/GenBank/DDBJ whole genome shotgun (WGS) entry which is preliminary data.</text>
</comment>
<reference evidence="1" key="1">
    <citation type="submission" date="2022-07" db="EMBL/GenBank/DDBJ databases">
        <title>Phylogenomic reconstructions and comparative analyses of Kickxellomycotina fungi.</title>
        <authorList>
            <person name="Reynolds N.K."/>
            <person name="Stajich J.E."/>
            <person name="Barry K."/>
            <person name="Grigoriev I.V."/>
            <person name="Crous P."/>
            <person name="Smith M.E."/>
        </authorList>
    </citation>
    <scope>NUCLEOTIDE SEQUENCE</scope>
    <source>
        <strain evidence="1">CBS 190363</strain>
    </source>
</reference>
<organism evidence="1 2">
    <name type="scientific">Coemansia aciculifera</name>
    <dbReference type="NCBI Taxonomy" id="417176"/>
    <lineage>
        <taxon>Eukaryota</taxon>
        <taxon>Fungi</taxon>
        <taxon>Fungi incertae sedis</taxon>
        <taxon>Zoopagomycota</taxon>
        <taxon>Kickxellomycotina</taxon>
        <taxon>Kickxellomycetes</taxon>
        <taxon>Kickxellales</taxon>
        <taxon>Kickxellaceae</taxon>
        <taxon>Coemansia</taxon>
    </lineage>
</organism>
<feature type="non-terminal residue" evidence="1">
    <location>
        <position position="1"/>
    </location>
</feature>
<evidence type="ECO:0000313" key="2">
    <source>
        <dbReference type="Proteomes" id="UP001139981"/>
    </source>
</evidence>
<keyword evidence="2" id="KW-1185">Reference proteome</keyword>
<name>A0ACC1M2R2_9FUNG</name>
<proteinExistence type="predicted"/>
<protein>
    <submittedName>
        <fullName evidence="1">Uncharacterized protein</fullName>
    </submittedName>
</protein>